<proteinExistence type="inferred from homology"/>
<evidence type="ECO:0000256" key="2">
    <source>
        <dbReference type="ARBA" id="ARBA00023002"/>
    </source>
</evidence>
<dbReference type="InterPro" id="IPR036291">
    <property type="entry name" value="NAD(P)-bd_dom_sf"/>
</dbReference>
<keyword evidence="2" id="KW-0560">Oxidoreductase</keyword>
<dbReference type="PROSITE" id="PS00061">
    <property type="entry name" value="ADH_SHORT"/>
    <property type="match status" value="1"/>
</dbReference>
<evidence type="ECO:0000256" key="1">
    <source>
        <dbReference type="ARBA" id="ARBA00006484"/>
    </source>
</evidence>
<dbReference type="InterPro" id="IPR020904">
    <property type="entry name" value="Sc_DH/Rdtase_CS"/>
</dbReference>
<dbReference type="PANTHER" id="PTHR24321">
    <property type="entry name" value="DEHYDROGENASES, SHORT CHAIN"/>
    <property type="match status" value="1"/>
</dbReference>
<comment type="caution">
    <text evidence="3">The sequence shown here is derived from an EMBL/GenBank/DDBJ whole genome shotgun (WGS) entry which is preliminary data.</text>
</comment>
<dbReference type="SUPFAM" id="SSF51735">
    <property type="entry name" value="NAD(P)-binding Rossmann-fold domains"/>
    <property type="match status" value="1"/>
</dbReference>
<dbReference type="CDD" id="cd05233">
    <property type="entry name" value="SDR_c"/>
    <property type="match status" value="1"/>
</dbReference>
<dbReference type="EMBL" id="JWIO01000045">
    <property type="protein sequence ID" value="KLL10056.1"/>
    <property type="molecule type" value="Genomic_DNA"/>
</dbReference>
<reference evidence="3 4" key="1">
    <citation type="submission" date="2014-12" db="EMBL/GenBank/DDBJ databases">
        <title>Frankia sp. BMG5.1 draft genome.</title>
        <authorList>
            <person name="Gtari M."/>
            <person name="Ghodhbane-Gtari F."/>
            <person name="Nouioui I."/>
            <person name="Ktari A."/>
            <person name="Hezbri K."/>
            <person name="Mimouni W."/>
            <person name="Sbissi I."/>
            <person name="Ayari A."/>
            <person name="Yamanaka T."/>
            <person name="Normand P."/>
            <person name="Tisa L.S."/>
            <person name="Boudabous A."/>
        </authorList>
    </citation>
    <scope>NUCLEOTIDE SEQUENCE [LARGE SCALE GENOMIC DNA]</scope>
    <source>
        <strain evidence="3 4">BMG5.1</strain>
    </source>
</reference>
<sequence length="253" mass="26783">MNRLQGNVAIVTGGTMGIGRACALRCAQEGAAVAVADISDDDRTVKEIRADGGQARHIVMDVSRRDDWQNLVATTIAEFGKVDLLANVAGVVNTLTPDNVIDLTDEAWDRVMNVDLRGVWLGMQAVLPHMISIGGGRIVNMASEAALKGCDDLAVYSAAKGGVLALTRQAALTYARENITINAICPGTIDTPILQIVGPDIRNACAQSHMIKRLGRPEEIAGMLAFLFSADGAFCTGMDYAVDGGWSVNGRNI</sequence>
<dbReference type="Proteomes" id="UP000035425">
    <property type="component" value="Unassembled WGS sequence"/>
</dbReference>
<dbReference type="PANTHER" id="PTHR24321:SF8">
    <property type="entry name" value="ESTRADIOL 17-BETA-DEHYDROGENASE 8-RELATED"/>
    <property type="match status" value="1"/>
</dbReference>
<dbReference type="PRINTS" id="PR00081">
    <property type="entry name" value="GDHRDH"/>
</dbReference>
<organism evidence="3 4">
    <name type="scientific">Protofrankia coriariae</name>
    <dbReference type="NCBI Taxonomy" id="1562887"/>
    <lineage>
        <taxon>Bacteria</taxon>
        <taxon>Bacillati</taxon>
        <taxon>Actinomycetota</taxon>
        <taxon>Actinomycetes</taxon>
        <taxon>Frankiales</taxon>
        <taxon>Frankiaceae</taxon>
        <taxon>Protofrankia</taxon>
    </lineage>
</organism>
<accession>A0ABR5F013</accession>
<evidence type="ECO:0000313" key="3">
    <source>
        <dbReference type="EMBL" id="KLL10056.1"/>
    </source>
</evidence>
<evidence type="ECO:0000313" key="4">
    <source>
        <dbReference type="Proteomes" id="UP000035425"/>
    </source>
</evidence>
<dbReference type="RefSeq" id="WP_047224678.1">
    <property type="nucleotide sequence ID" value="NZ_JWIO01000045.1"/>
</dbReference>
<gene>
    <name evidence="3" type="ORF">FrCorBMG51_20605</name>
</gene>
<protein>
    <submittedName>
        <fullName evidence="3">Short-chain dehydrogenase</fullName>
    </submittedName>
</protein>
<dbReference type="InterPro" id="IPR002347">
    <property type="entry name" value="SDR_fam"/>
</dbReference>
<name>A0ABR5F013_9ACTN</name>
<dbReference type="Pfam" id="PF13561">
    <property type="entry name" value="adh_short_C2"/>
    <property type="match status" value="1"/>
</dbReference>
<comment type="similarity">
    <text evidence="1">Belongs to the short-chain dehydrogenases/reductases (SDR) family.</text>
</comment>
<dbReference type="PRINTS" id="PR00080">
    <property type="entry name" value="SDRFAMILY"/>
</dbReference>
<dbReference type="Gene3D" id="3.40.50.720">
    <property type="entry name" value="NAD(P)-binding Rossmann-like Domain"/>
    <property type="match status" value="1"/>
</dbReference>
<keyword evidence="4" id="KW-1185">Reference proteome</keyword>